<protein>
    <submittedName>
        <fullName evidence="1">Uncharacterized protein</fullName>
    </submittedName>
</protein>
<comment type="caution">
    <text evidence="1">The sequence shown here is derived from an EMBL/GenBank/DDBJ whole genome shotgun (WGS) entry which is preliminary data.</text>
</comment>
<sequence>MELRVISDEVDGVLILKVVEGKNKDFSGIKGVGKELWKDVDAQEYVTQDRDKGSEWSGLAVEPLYTGV</sequence>
<gene>
    <name evidence="1" type="ORF">AT727_08170</name>
</gene>
<reference evidence="1 2" key="1">
    <citation type="submission" date="2015-12" db="EMBL/GenBank/DDBJ databases">
        <title>Draft Genome Sequence of Desulfitobacterium hafniense Strain DH, a Sulfate-reducing Bacterium Isolated from Paddy Soils.</title>
        <authorList>
            <person name="Bao P."/>
            <person name="Zhang X."/>
            <person name="Li G."/>
        </authorList>
    </citation>
    <scope>NUCLEOTIDE SEQUENCE [LARGE SCALE GENOMIC DNA]</scope>
    <source>
        <strain evidence="1 2">DH</strain>
    </source>
</reference>
<dbReference type="EMBL" id="LOCK01000039">
    <property type="protein sequence ID" value="KTE90558.1"/>
    <property type="molecule type" value="Genomic_DNA"/>
</dbReference>
<proteinExistence type="predicted"/>
<dbReference type="AlphaFoldDB" id="A0A0W1JGP6"/>
<accession>A0A0W1JGP6</accession>
<organism evidence="1 2">
    <name type="scientific">Desulfitobacterium hafniense</name>
    <name type="common">Desulfitobacterium frappieri</name>
    <dbReference type="NCBI Taxonomy" id="49338"/>
    <lineage>
        <taxon>Bacteria</taxon>
        <taxon>Bacillati</taxon>
        <taxon>Bacillota</taxon>
        <taxon>Clostridia</taxon>
        <taxon>Eubacteriales</taxon>
        <taxon>Desulfitobacteriaceae</taxon>
        <taxon>Desulfitobacterium</taxon>
    </lineage>
</organism>
<dbReference type="Proteomes" id="UP000054623">
    <property type="component" value="Unassembled WGS sequence"/>
</dbReference>
<name>A0A0W1JGP6_DESHA</name>
<evidence type="ECO:0000313" key="1">
    <source>
        <dbReference type="EMBL" id="KTE90558.1"/>
    </source>
</evidence>
<evidence type="ECO:0000313" key="2">
    <source>
        <dbReference type="Proteomes" id="UP000054623"/>
    </source>
</evidence>
<dbReference type="OrthoDB" id="2622421at2"/>